<dbReference type="Proteomes" id="UP000289152">
    <property type="component" value="Unassembled WGS sequence"/>
</dbReference>
<comment type="caution">
    <text evidence="2">The sequence shown here is derived from an EMBL/GenBank/DDBJ whole genome shotgun (WGS) entry which is preliminary data.</text>
</comment>
<evidence type="ECO:0000313" key="3">
    <source>
        <dbReference type="Proteomes" id="UP000289152"/>
    </source>
</evidence>
<keyword evidence="1" id="KW-0175">Coiled coil</keyword>
<dbReference type="InParanoid" id="A0A4Q1BM66"/>
<protein>
    <submittedName>
        <fullName evidence="2">Uncharacterized protein</fullName>
    </submittedName>
</protein>
<name>A0A4Q1BM66_TREME</name>
<accession>A0A4Q1BM66</accession>
<evidence type="ECO:0000256" key="1">
    <source>
        <dbReference type="SAM" id="Coils"/>
    </source>
</evidence>
<sequence length="227" mass="26026">MAFPNEENDQSISNFPLTFPSYVPNANADRQANRQTFEVQTNHDRRPNTESMANVSGLPEVESHFENPELCRMDRTVCGYSYLIGELTSSLTTACASIPTQTNHLSGAANLPAFLGEMRETAWQLRRAQSLYTATWALQKADRSVREWREAETGDMEEMRRIYENLNAEMEIVREAYSKCEVTLAEIDRERVLSYWGDDSIDVDKDLSRSVIRRTAFPDEEDRTYSS</sequence>
<dbReference type="AlphaFoldDB" id="A0A4Q1BM66"/>
<feature type="coiled-coil region" evidence="1">
    <location>
        <begin position="149"/>
        <end position="183"/>
    </location>
</feature>
<proteinExistence type="predicted"/>
<organism evidence="2 3">
    <name type="scientific">Tremella mesenterica</name>
    <name type="common">Jelly fungus</name>
    <dbReference type="NCBI Taxonomy" id="5217"/>
    <lineage>
        <taxon>Eukaryota</taxon>
        <taxon>Fungi</taxon>
        <taxon>Dikarya</taxon>
        <taxon>Basidiomycota</taxon>
        <taxon>Agaricomycotina</taxon>
        <taxon>Tremellomycetes</taxon>
        <taxon>Tremellales</taxon>
        <taxon>Tremellaceae</taxon>
        <taxon>Tremella</taxon>
    </lineage>
</organism>
<gene>
    <name evidence="2" type="ORF">M231_04042</name>
</gene>
<dbReference type="EMBL" id="SDIL01000043">
    <property type="protein sequence ID" value="RXK38732.1"/>
    <property type="molecule type" value="Genomic_DNA"/>
</dbReference>
<keyword evidence="3" id="KW-1185">Reference proteome</keyword>
<reference evidence="2 3" key="1">
    <citation type="submission" date="2016-06" db="EMBL/GenBank/DDBJ databases">
        <title>Evolution of pathogenesis and genome organization in the Tremellales.</title>
        <authorList>
            <person name="Cuomo C."/>
            <person name="Litvintseva A."/>
            <person name="Heitman J."/>
            <person name="Chen Y."/>
            <person name="Sun S."/>
            <person name="Springer D."/>
            <person name="Dromer F."/>
            <person name="Young S."/>
            <person name="Zeng Q."/>
            <person name="Chapman S."/>
            <person name="Gujja S."/>
            <person name="Saif S."/>
            <person name="Birren B."/>
        </authorList>
    </citation>
    <scope>NUCLEOTIDE SEQUENCE [LARGE SCALE GENOMIC DNA]</scope>
    <source>
        <strain evidence="2 3">ATCC 28783</strain>
    </source>
</reference>
<evidence type="ECO:0000313" key="2">
    <source>
        <dbReference type="EMBL" id="RXK38732.1"/>
    </source>
</evidence>